<dbReference type="EMBL" id="JASCZI010274246">
    <property type="protein sequence ID" value="MED6225816.1"/>
    <property type="molecule type" value="Genomic_DNA"/>
</dbReference>
<dbReference type="Proteomes" id="UP001341840">
    <property type="component" value="Unassembled WGS sequence"/>
</dbReference>
<evidence type="ECO:0000256" key="1">
    <source>
        <dbReference type="SAM" id="MobiDB-lite"/>
    </source>
</evidence>
<feature type="region of interest" description="Disordered" evidence="1">
    <location>
        <begin position="62"/>
        <end position="81"/>
    </location>
</feature>
<accession>A0ABU6ZV18</accession>
<feature type="compositionally biased region" description="Basic and acidic residues" evidence="1">
    <location>
        <begin position="62"/>
        <end position="78"/>
    </location>
</feature>
<evidence type="ECO:0000313" key="3">
    <source>
        <dbReference type="Proteomes" id="UP001341840"/>
    </source>
</evidence>
<sequence>MEETRANFTTQGATIKNLEVQVGKIAEQLVNIPTNTFLSNNAREEFKSIVLRNVNMDEEITHNDDKIGEVSEDKKQEKSSAIFPQAPQVKAYVQELLFSQELRGQRKTKLAKKSWTPHYKKCPC</sequence>
<proteinExistence type="predicted"/>
<name>A0ABU6ZV18_9FABA</name>
<evidence type="ECO:0000313" key="2">
    <source>
        <dbReference type="EMBL" id="MED6225816.1"/>
    </source>
</evidence>
<reference evidence="2 3" key="1">
    <citation type="journal article" date="2023" name="Plants (Basel)">
        <title>Bridging the Gap: Combining Genomics and Transcriptomics Approaches to Understand Stylosanthes scabra, an Orphan Legume from the Brazilian Caatinga.</title>
        <authorList>
            <person name="Ferreira-Neto J.R.C."/>
            <person name="da Silva M.D."/>
            <person name="Binneck E."/>
            <person name="de Melo N.F."/>
            <person name="da Silva R.H."/>
            <person name="de Melo A.L.T.M."/>
            <person name="Pandolfi V."/>
            <person name="Bustamante F.O."/>
            <person name="Brasileiro-Vidal A.C."/>
            <person name="Benko-Iseppon A.M."/>
        </authorList>
    </citation>
    <scope>NUCLEOTIDE SEQUENCE [LARGE SCALE GENOMIC DNA]</scope>
    <source>
        <tissue evidence="2">Leaves</tissue>
    </source>
</reference>
<keyword evidence="3" id="KW-1185">Reference proteome</keyword>
<organism evidence="2 3">
    <name type="scientific">Stylosanthes scabra</name>
    <dbReference type="NCBI Taxonomy" id="79078"/>
    <lineage>
        <taxon>Eukaryota</taxon>
        <taxon>Viridiplantae</taxon>
        <taxon>Streptophyta</taxon>
        <taxon>Embryophyta</taxon>
        <taxon>Tracheophyta</taxon>
        <taxon>Spermatophyta</taxon>
        <taxon>Magnoliopsida</taxon>
        <taxon>eudicotyledons</taxon>
        <taxon>Gunneridae</taxon>
        <taxon>Pentapetalae</taxon>
        <taxon>rosids</taxon>
        <taxon>fabids</taxon>
        <taxon>Fabales</taxon>
        <taxon>Fabaceae</taxon>
        <taxon>Papilionoideae</taxon>
        <taxon>50 kb inversion clade</taxon>
        <taxon>dalbergioids sensu lato</taxon>
        <taxon>Dalbergieae</taxon>
        <taxon>Pterocarpus clade</taxon>
        <taxon>Stylosanthes</taxon>
    </lineage>
</organism>
<protein>
    <submittedName>
        <fullName evidence="2">Uncharacterized protein</fullName>
    </submittedName>
</protein>
<comment type="caution">
    <text evidence="2">The sequence shown here is derived from an EMBL/GenBank/DDBJ whole genome shotgun (WGS) entry which is preliminary data.</text>
</comment>
<gene>
    <name evidence="2" type="ORF">PIB30_097335</name>
</gene>